<dbReference type="EMBL" id="KU178342">
    <property type="protein sequence ID" value="ALQ33800.1"/>
    <property type="molecule type" value="mRNA"/>
</dbReference>
<organism evidence="1">
    <name type="scientific">Homo sapiens</name>
    <name type="common">Human</name>
    <dbReference type="NCBI Taxonomy" id="9606"/>
    <lineage>
        <taxon>Eukaryota</taxon>
        <taxon>Metazoa</taxon>
        <taxon>Chordata</taxon>
        <taxon>Craniata</taxon>
        <taxon>Vertebrata</taxon>
        <taxon>Euteleostomi</taxon>
        <taxon>Mammalia</taxon>
        <taxon>Eutheria</taxon>
        <taxon>Euarchontoglires</taxon>
        <taxon>Primates</taxon>
        <taxon>Haplorrhini</taxon>
        <taxon>Catarrhini</taxon>
        <taxon>Hominidae</taxon>
        <taxon>Homo</taxon>
    </lineage>
</organism>
<sequence>MAAVAALQLGLRAAGLGRGWPGGQADVAVLQQKHLPQKRKMTPFFSGSCSSSL</sequence>
<name>A0A0S2Z4J4_HUMAN</name>
<gene>
    <name evidence="1" type="primary">SURF1</name>
</gene>
<reference evidence="1" key="1">
    <citation type="journal article" date="2016" name="Cell">
        <title>Widespread Expansion of Protein Interaction Capabilities by Alternative Splicing.</title>
        <authorList>
            <person name="Yang X."/>
            <person name="Coulombe-Huntington J."/>
            <person name="Kang S."/>
            <person name="Sheynkman G.M."/>
            <person name="Hao T."/>
            <person name="Richardson A."/>
            <person name="Sun S."/>
            <person name="Yang F."/>
            <person name="Shen Y.A."/>
            <person name="Murray R."/>
            <person name="Spirohn K."/>
            <person name="Begg B.E."/>
            <person name="Duran-Frigola M."/>
            <person name="MacWilliams A."/>
            <person name="Pevzner S.J."/>
            <person name="Zhong Q."/>
            <person name="Trigg S.A."/>
            <person name="Tam S."/>
            <person name="Ghamsari L."/>
            <person name="Sahni N."/>
            <person name="Yi S."/>
            <person name="Rodriguez M.D."/>
            <person name="Balcha D."/>
            <person name="Tan G."/>
            <person name="Costanzo M."/>
            <person name="Andrews B."/>
            <person name="Boone C."/>
            <person name="Zhou X.J."/>
            <person name="Salehi-Ashtiani K."/>
            <person name="Charloteaux B."/>
            <person name="Chen A."/>
            <person name="Calderwood M.A."/>
            <person name="Aloy P."/>
            <person name="Roth F.P."/>
            <person name="Hill D.E."/>
            <person name="Iakoucheva L.M."/>
            <person name="Xia Y."/>
            <person name="Vidal M."/>
        </authorList>
    </citation>
    <scope>NUCLEOTIDE SEQUENCE</scope>
</reference>
<dbReference type="AlphaFoldDB" id="A0A0S2Z4J4"/>
<accession>A0A0S2Z4J4</accession>
<protein>
    <submittedName>
        <fullName evidence="1">Surfeit 1 isoform 2</fullName>
    </submittedName>
</protein>
<dbReference type="OrthoDB" id="10040024at2759"/>
<proteinExistence type="evidence at transcript level"/>
<evidence type="ECO:0000313" key="1">
    <source>
        <dbReference type="EMBL" id="ALQ33800.1"/>
    </source>
</evidence>